<evidence type="ECO:0000313" key="3">
    <source>
        <dbReference type="Proteomes" id="UP000201058"/>
    </source>
</evidence>
<feature type="compositionally biased region" description="Low complexity" evidence="1">
    <location>
        <begin position="239"/>
        <end position="250"/>
    </location>
</feature>
<dbReference type="EMBL" id="KM610234">
    <property type="protein sequence ID" value="AJD20071.1"/>
    <property type="molecule type" value="Genomic_DNA"/>
</dbReference>
<evidence type="ECO:0000256" key="1">
    <source>
        <dbReference type="SAM" id="MobiDB-lite"/>
    </source>
</evidence>
<evidence type="ECO:0000313" key="2">
    <source>
        <dbReference type="EMBL" id="AJD20071.1"/>
    </source>
</evidence>
<dbReference type="GeneID" id="22921725"/>
<feature type="region of interest" description="Disordered" evidence="1">
    <location>
        <begin position="233"/>
        <end position="254"/>
    </location>
</feature>
<proteinExistence type="predicted"/>
<dbReference type="RefSeq" id="YP_009116658.1">
    <property type="nucleotide sequence ID" value="NC_026242.1"/>
</dbReference>
<gene>
    <name evidence="2" type="ORF">TONV_011</name>
</gene>
<dbReference type="KEGG" id="vg:22921725"/>
<organism evidence="2 3">
    <name type="scientific">Tipula oleracea nudivirus</name>
    <dbReference type="NCBI Taxonomy" id="1546257"/>
    <lineage>
        <taxon>Viruses</taxon>
        <taxon>Viruses incertae sedis</taxon>
        <taxon>Naldaviricetes</taxon>
        <taxon>Lefavirales</taxon>
        <taxon>Nudiviridae</taxon>
        <taxon>Deltanudivirus</taxon>
        <taxon>Deltanudivirus tipoleraceae</taxon>
    </lineage>
</organism>
<accession>A0A0B4VG21</accession>
<reference evidence="2 3" key="1">
    <citation type="journal article" date="2015" name="J. Virol.">
        <title>The genome of the nucleopolyhedrosis-causing virus from Tipula oleracea sheds new light on the Nudiviridae family.</title>
        <authorList>
            <person name="Bezier A."/>
            <person name="Theze J."/>
            <person name="Gavory F."/>
            <person name="Gaillard J."/>
            <person name="Poulain J."/>
            <person name="Drezen J.M."/>
            <person name="Herniou E.A."/>
        </authorList>
    </citation>
    <scope>NUCLEOTIDE SEQUENCE [LARGE SCALE GENOMIC DNA]</scope>
    <source>
        <strain evidence="2">35</strain>
    </source>
</reference>
<sequence length="322" mass="37414">MTFYFLCYTIVKFIIQIILNIFKKFNLLIMDGNTENAVTELLSETITDNIANNPTLNNIFNPIDSNTNDDININLPIEPQIEIEIKKHPLAYEGDDEDMDHNERMNSEENLKDVKELLLEEARQMEINANKSKPDDSVLVYMNEYVIKDIIEKIQICNYKLDVLSKELQNIKNNLPSIDRQNLIIEKLEYIKTHLNSNPCKYKCSNKDDHIISELDFIKNNANLNIPIQQRYNLHPKGTSSSSTSPSSTESDVEYYNNFSRNPFHRARKPISIEPRIPYKKPYTHLYSESVLTDFNSLLCEENIEIDPVTENITVDITCQNK</sequence>
<name>A0A0B4VG21_9VIRU</name>
<dbReference type="Proteomes" id="UP000201058">
    <property type="component" value="Segment"/>
</dbReference>
<protein>
    <submittedName>
        <fullName evidence="2">Uncharacterized protein</fullName>
    </submittedName>
</protein>
<keyword evidence="3" id="KW-1185">Reference proteome</keyword>